<name>R7VBU1_CAPTE</name>
<reference evidence="2" key="3">
    <citation type="submission" date="2015-06" db="UniProtKB">
        <authorList>
            <consortium name="EnsemblMetazoa"/>
        </authorList>
    </citation>
    <scope>IDENTIFICATION</scope>
</reference>
<evidence type="ECO:0000313" key="1">
    <source>
        <dbReference type="EMBL" id="ELU13766.1"/>
    </source>
</evidence>
<reference evidence="1 3" key="2">
    <citation type="journal article" date="2013" name="Nature">
        <title>Insights into bilaterian evolution from three spiralian genomes.</title>
        <authorList>
            <person name="Simakov O."/>
            <person name="Marletaz F."/>
            <person name="Cho S.J."/>
            <person name="Edsinger-Gonzales E."/>
            <person name="Havlak P."/>
            <person name="Hellsten U."/>
            <person name="Kuo D.H."/>
            <person name="Larsson T."/>
            <person name="Lv J."/>
            <person name="Arendt D."/>
            <person name="Savage R."/>
            <person name="Osoegawa K."/>
            <person name="de Jong P."/>
            <person name="Grimwood J."/>
            <person name="Chapman J.A."/>
            <person name="Shapiro H."/>
            <person name="Aerts A."/>
            <person name="Otillar R.P."/>
            <person name="Terry A.Y."/>
            <person name="Boore J.L."/>
            <person name="Grigoriev I.V."/>
            <person name="Lindberg D.R."/>
            <person name="Seaver E.C."/>
            <person name="Weisblat D.A."/>
            <person name="Putnam N.H."/>
            <person name="Rokhsar D.S."/>
        </authorList>
    </citation>
    <scope>NUCLEOTIDE SEQUENCE</scope>
    <source>
        <strain evidence="1 3">I ESC-2004</strain>
    </source>
</reference>
<evidence type="ECO:0000313" key="2">
    <source>
        <dbReference type="EnsemblMetazoa" id="CapteP209160"/>
    </source>
</evidence>
<keyword evidence="3" id="KW-1185">Reference proteome</keyword>
<dbReference type="OrthoDB" id="6152995at2759"/>
<dbReference type="EMBL" id="AMQN01039157">
    <property type="status" value="NOT_ANNOTATED_CDS"/>
    <property type="molecule type" value="Genomic_DNA"/>
</dbReference>
<protein>
    <submittedName>
        <fullName evidence="1 2">Uncharacterized protein</fullName>
    </submittedName>
</protein>
<dbReference type="EnsemblMetazoa" id="CapteT209160">
    <property type="protein sequence ID" value="CapteP209160"/>
    <property type="gene ID" value="CapteG209160"/>
</dbReference>
<reference evidence="3" key="1">
    <citation type="submission" date="2012-12" db="EMBL/GenBank/DDBJ databases">
        <authorList>
            <person name="Hellsten U."/>
            <person name="Grimwood J."/>
            <person name="Chapman J.A."/>
            <person name="Shapiro H."/>
            <person name="Aerts A."/>
            <person name="Otillar R.P."/>
            <person name="Terry A.Y."/>
            <person name="Boore J.L."/>
            <person name="Simakov O."/>
            <person name="Marletaz F."/>
            <person name="Cho S.-J."/>
            <person name="Edsinger-Gonzales E."/>
            <person name="Havlak P."/>
            <person name="Kuo D.-H."/>
            <person name="Larsson T."/>
            <person name="Lv J."/>
            <person name="Arendt D."/>
            <person name="Savage R."/>
            <person name="Osoegawa K."/>
            <person name="de Jong P."/>
            <person name="Lindberg D.R."/>
            <person name="Seaver E.C."/>
            <person name="Weisblat D.A."/>
            <person name="Putnam N.H."/>
            <person name="Grigoriev I.V."/>
            <person name="Rokhsar D.S."/>
        </authorList>
    </citation>
    <scope>NUCLEOTIDE SEQUENCE</scope>
    <source>
        <strain evidence="3">I ESC-2004</strain>
    </source>
</reference>
<proteinExistence type="predicted"/>
<dbReference type="STRING" id="283909.R7VBU1"/>
<organism evidence="1">
    <name type="scientific">Capitella teleta</name>
    <name type="common">Polychaete worm</name>
    <dbReference type="NCBI Taxonomy" id="283909"/>
    <lineage>
        <taxon>Eukaryota</taxon>
        <taxon>Metazoa</taxon>
        <taxon>Spiralia</taxon>
        <taxon>Lophotrochozoa</taxon>
        <taxon>Annelida</taxon>
        <taxon>Polychaeta</taxon>
        <taxon>Sedentaria</taxon>
        <taxon>Scolecida</taxon>
        <taxon>Capitellidae</taxon>
        <taxon>Capitella</taxon>
    </lineage>
</organism>
<sequence length="107" mass="12557">MWDNLDVYLSATENDSTHFQTLNEAVKDPLTFPRLHFFPSVASAFTPFLTRYQTDRPLIMFLYADLKALFKDILKRFVKSDDIPTSATGLTSYYFITCSSWTRWSYF</sequence>
<accession>R7VBU1</accession>
<dbReference type="HOGENOM" id="CLU_2212409_0_0_1"/>
<dbReference type="AlphaFoldDB" id="R7VBU1"/>
<gene>
    <name evidence="1" type="ORF">CAPTEDRAFT_209160</name>
</gene>
<dbReference type="Proteomes" id="UP000014760">
    <property type="component" value="Unassembled WGS sequence"/>
</dbReference>
<evidence type="ECO:0000313" key="3">
    <source>
        <dbReference type="Proteomes" id="UP000014760"/>
    </source>
</evidence>
<dbReference type="EMBL" id="KB295055">
    <property type="protein sequence ID" value="ELU13766.1"/>
    <property type="molecule type" value="Genomic_DNA"/>
</dbReference>